<dbReference type="SUPFAM" id="SSF55729">
    <property type="entry name" value="Acyl-CoA N-acyltransferases (Nat)"/>
    <property type="match status" value="1"/>
</dbReference>
<dbReference type="Proteomes" id="UP000013047">
    <property type="component" value="Unassembled WGS sequence"/>
</dbReference>
<evidence type="ECO:0000313" key="2">
    <source>
        <dbReference type="EMBL" id="ENO98904.1"/>
    </source>
</evidence>
<sequence length="271" mass="30892">MPPRIRPVLYGALPFELLRMRLGLPIRTGKTKRDCPRIAMPLQRLKRTFAELGAFEASLYLFANLLARISRGRCRLIRYYIVAQPVASAPAHALRPSPSNPVRMIGREDAAVAQFPRPKTVLARRFDDGGLCFVAESKGRFAGFLWISHRQYEEDEVRCRFDLHPPERCVWDYDVYVEPDFRVGRTFARLWDAANAYLTAQGVRWSLSRISAFNPVSLAAHQRLGIRKLASATFIVTGRVQLSLFTTPPFVHLGWNDDMRPQLPVRAPSDD</sequence>
<accession>N7A3T0</accession>
<dbReference type="GO" id="GO:0016747">
    <property type="term" value="F:acyltransferase activity, transferring groups other than amino-acyl groups"/>
    <property type="evidence" value="ECO:0007669"/>
    <property type="project" value="InterPro"/>
</dbReference>
<dbReference type="InterPro" id="IPR000182">
    <property type="entry name" value="GNAT_dom"/>
</dbReference>
<feature type="domain" description="N-acetyltransferase" evidence="1">
    <location>
        <begin position="122"/>
        <end position="225"/>
    </location>
</feature>
<keyword evidence="3" id="KW-1185">Reference proteome</keyword>
<comment type="caution">
    <text evidence="2">The sequence shown here is derived from an EMBL/GenBank/DDBJ whole genome shotgun (WGS) entry which is preliminary data.</text>
</comment>
<evidence type="ECO:0000259" key="1">
    <source>
        <dbReference type="Pfam" id="PF00583"/>
    </source>
</evidence>
<dbReference type="AlphaFoldDB" id="N7A3T0"/>
<evidence type="ECO:0000313" key="3">
    <source>
        <dbReference type="Proteomes" id="UP000013047"/>
    </source>
</evidence>
<proteinExistence type="predicted"/>
<dbReference type="Pfam" id="PF00583">
    <property type="entry name" value="Acetyltransf_1"/>
    <property type="match status" value="1"/>
</dbReference>
<reference evidence="2 3" key="1">
    <citation type="submission" date="2012-09" db="EMBL/GenBank/DDBJ databases">
        <title>Draft Genome Sequences of 6 Strains from Genus Thauera.</title>
        <authorList>
            <person name="Liu B."/>
            <person name="Shapleigh J.P."/>
            <person name="Frostegard A.H."/>
        </authorList>
    </citation>
    <scope>NUCLEOTIDE SEQUENCE [LARGE SCALE GENOMIC DNA]</scope>
    <source>
        <strain evidence="2 3">B4P</strain>
    </source>
</reference>
<dbReference type="EMBL" id="AMXF01000003">
    <property type="protein sequence ID" value="ENO98904.1"/>
    <property type="molecule type" value="Genomic_DNA"/>
</dbReference>
<gene>
    <name evidence="2" type="ORF">C667_01533</name>
</gene>
<dbReference type="Gene3D" id="3.40.630.30">
    <property type="match status" value="1"/>
</dbReference>
<organism evidence="2 3">
    <name type="scientific">Thauera phenylacetica B4P</name>
    <dbReference type="NCBI Taxonomy" id="1234382"/>
    <lineage>
        <taxon>Bacteria</taxon>
        <taxon>Pseudomonadati</taxon>
        <taxon>Pseudomonadota</taxon>
        <taxon>Betaproteobacteria</taxon>
        <taxon>Rhodocyclales</taxon>
        <taxon>Zoogloeaceae</taxon>
        <taxon>Thauera</taxon>
    </lineage>
</organism>
<dbReference type="CDD" id="cd04301">
    <property type="entry name" value="NAT_SF"/>
    <property type="match status" value="1"/>
</dbReference>
<protein>
    <recommendedName>
        <fullName evidence="1">N-acetyltransferase domain-containing protein</fullName>
    </recommendedName>
</protein>
<name>N7A3T0_9RHOO</name>
<dbReference type="InterPro" id="IPR016181">
    <property type="entry name" value="Acyl_CoA_acyltransferase"/>
</dbReference>